<dbReference type="Gene3D" id="3.40.50.20">
    <property type="match status" value="1"/>
</dbReference>
<evidence type="ECO:0000256" key="1">
    <source>
        <dbReference type="ARBA" id="ARBA00006464"/>
    </source>
</evidence>
<dbReference type="AlphaFoldDB" id="A0AAW9IL11"/>
<dbReference type="InterPro" id="IPR003362">
    <property type="entry name" value="Bact_transf"/>
</dbReference>
<feature type="domain" description="Bacterial sugar transferase" evidence="2">
    <location>
        <begin position="1"/>
        <end position="81"/>
    </location>
</feature>
<dbReference type="GO" id="GO:0016780">
    <property type="term" value="F:phosphotransferase activity, for other substituted phosphate groups"/>
    <property type="evidence" value="ECO:0007669"/>
    <property type="project" value="TreeGrafter"/>
</dbReference>
<comment type="caution">
    <text evidence="4">The sequence shown here is derived from an EMBL/GenBank/DDBJ whole genome shotgun (WGS) entry which is preliminary data.</text>
</comment>
<accession>A0AAW9IL11</accession>
<evidence type="ECO:0000259" key="2">
    <source>
        <dbReference type="Pfam" id="PF02397"/>
    </source>
</evidence>
<dbReference type="Pfam" id="PF02397">
    <property type="entry name" value="Bac_transf"/>
    <property type="match status" value="1"/>
</dbReference>
<dbReference type="Pfam" id="PF17836">
    <property type="entry name" value="PglD_N"/>
    <property type="match status" value="1"/>
</dbReference>
<feature type="non-terminal residue" evidence="4">
    <location>
        <position position="139"/>
    </location>
</feature>
<feature type="domain" description="PglD N-terminal" evidence="3">
    <location>
        <begin position="105"/>
        <end position="139"/>
    </location>
</feature>
<gene>
    <name evidence="4" type="ORF">GNF79_20095</name>
</gene>
<evidence type="ECO:0008006" key="6">
    <source>
        <dbReference type="Google" id="ProtNLM"/>
    </source>
</evidence>
<organism evidence="4 5">
    <name type="scientific">Clostridium perfringens</name>
    <dbReference type="NCBI Taxonomy" id="1502"/>
    <lineage>
        <taxon>Bacteria</taxon>
        <taxon>Bacillati</taxon>
        <taxon>Bacillota</taxon>
        <taxon>Clostridia</taxon>
        <taxon>Eubacteriales</taxon>
        <taxon>Clostridiaceae</taxon>
        <taxon>Clostridium</taxon>
    </lineage>
</organism>
<evidence type="ECO:0000313" key="4">
    <source>
        <dbReference type="EMBL" id="MDZ5001311.1"/>
    </source>
</evidence>
<dbReference type="PANTHER" id="PTHR30576:SF8">
    <property type="entry name" value="UNDECAPRENYL-PHOSPHATE GALACTOSE PHOSPHOTRANSFERASE"/>
    <property type="match status" value="1"/>
</dbReference>
<dbReference type="InterPro" id="IPR041561">
    <property type="entry name" value="PglD_N"/>
</dbReference>
<feature type="non-terminal residue" evidence="4">
    <location>
        <position position="1"/>
    </location>
</feature>
<reference evidence="4" key="1">
    <citation type="submission" date="2019-11" db="EMBL/GenBank/DDBJ databases">
        <title>Characterization of Clostridium perfringens isolates from swine manure treated agricultural soils.</title>
        <authorList>
            <person name="Wushke S.T."/>
        </authorList>
    </citation>
    <scope>NUCLEOTIDE SEQUENCE</scope>
    <source>
        <strain evidence="4">X26</strain>
    </source>
</reference>
<evidence type="ECO:0000313" key="5">
    <source>
        <dbReference type="Proteomes" id="UP001291306"/>
    </source>
</evidence>
<protein>
    <recommendedName>
        <fullName evidence="6">Sugar transferase</fullName>
    </recommendedName>
</protein>
<name>A0AAW9IL11_CLOPF</name>
<proteinExistence type="inferred from homology"/>
<dbReference type="Proteomes" id="UP001291306">
    <property type="component" value="Unassembled WGS sequence"/>
</dbReference>
<evidence type="ECO:0000259" key="3">
    <source>
        <dbReference type="Pfam" id="PF17836"/>
    </source>
</evidence>
<sequence>LKGDMSIVGPRPLLVEYLPLYNEREIKRHNVLPGLTGWAQINGRNLLSWEERFEHDVWYVENWSLWIDIEIFFKTILKVFKREGINQEGGVTMEKFTGNNSNIKNIVIVGAGGFGREVAWLIEEINKKELQWNILGFID</sequence>
<dbReference type="PANTHER" id="PTHR30576">
    <property type="entry name" value="COLANIC BIOSYNTHESIS UDP-GLUCOSE LIPID CARRIER TRANSFERASE"/>
    <property type="match status" value="1"/>
</dbReference>
<comment type="similarity">
    <text evidence="1">Belongs to the bacterial sugar transferase family.</text>
</comment>
<dbReference type="EMBL" id="WNVC01001260">
    <property type="protein sequence ID" value="MDZ5001311.1"/>
    <property type="molecule type" value="Genomic_DNA"/>
</dbReference>